<name>A0A1H4R513_9MICC</name>
<keyword evidence="2" id="KW-0805">Transcription regulation</keyword>
<keyword evidence="7" id="KW-1185">Reference proteome</keyword>
<dbReference type="PANTHER" id="PTHR30346:SF28">
    <property type="entry name" value="HTH-TYPE TRANSCRIPTIONAL REGULATOR CYNR"/>
    <property type="match status" value="1"/>
</dbReference>
<dbReference type="RefSeq" id="WP_074784273.1">
    <property type="nucleotide sequence ID" value="NZ_FNSN01000003.1"/>
</dbReference>
<feature type="domain" description="HTH lysR-type" evidence="5">
    <location>
        <begin position="10"/>
        <end position="67"/>
    </location>
</feature>
<dbReference type="InterPro" id="IPR000847">
    <property type="entry name" value="LysR_HTH_N"/>
</dbReference>
<evidence type="ECO:0000256" key="1">
    <source>
        <dbReference type="ARBA" id="ARBA00009437"/>
    </source>
</evidence>
<evidence type="ECO:0000256" key="3">
    <source>
        <dbReference type="ARBA" id="ARBA00023125"/>
    </source>
</evidence>
<dbReference type="SUPFAM" id="SSF53850">
    <property type="entry name" value="Periplasmic binding protein-like II"/>
    <property type="match status" value="1"/>
</dbReference>
<dbReference type="STRING" id="156980.SAMN04489745_2464"/>
<evidence type="ECO:0000259" key="5">
    <source>
        <dbReference type="PROSITE" id="PS50931"/>
    </source>
</evidence>
<dbReference type="Proteomes" id="UP000182652">
    <property type="component" value="Unassembled WGS sequence"/>
</dbReference>
<dbReference type="GO" id="GO:0003677">
    <property type="term" value="F:DNA binding"/>
    <property type="evidence" value="ECO:0007669"/>
    <property type="project" value="UniProtKB-KW"/>
</dbReference>
<protein>
    <submittedName>
        <fullName evidence="6">DNA-binding transcriptional regulator, LysR family</fullName>
    </submittedName>
</protein>
<comment type="similarity">
    <text evidence="1">Belongs to the LysR transcriptional regulatory family.</text>
</comment>
<evidence type="ECO:0000256" key="2">
    <source>
        <dbReference type="ARBA" id="ARBA00023015"/>
    </source>
</evidence>
<keyword evidence="4" id="KW-0804">Transcription</keyword>
<reference evidence="6 7" key="1">
    <citation type="submission" date="2016-10" db="EMBL/GenBank/DDBJ databases">
        <authorList>
            <person name="de Groot N.N."/>
        </authorList>
    </citation>
    <scope>NUCLEOTIDE SEQUENCE [LARGE SCALE GENOMIC DNA]</scope>
    <source>
        <strain evidence="6 7">DSM 10495</strain>
    </source>
</reference>
<dbReference type="Gene3D" id="3.40.190.10">
    <property type="entry name" value="Periplasmic binding protein-like II"/>
    <property type="match status" value="2"/>
</dbReference>
<evidence type="ECO:0000256" key="4">
    <source>
        <dbReference type="ARBA" id="ARBA00023163"/>
    </source>
</evidence>
<sequence>MDMNPLLVRRLLPHLPLLVELSRTGSVTAAAEELGIPQPSASRSLARLGELLGVPLLQRVGRGVRLTEAGGILAEAAASALARVEDGVAAARAYGRQEDAVISVAYQNVLGETYVPRAVARLTARHPKVRFELSHGSRAACISRVRGGEVDLAVVADPPHVDDLRTVEFFTEPLVAAMSPQHPFAHRGRPVTAAELKTQDLIILRRGYGLHDSVHRILGTRGELPNATFEVDDTRDARGLAAAGLGVSVLPPSLGSGLEVAEVAIDHPAAHRVIGVVTPPVSTALVDEFVSVFRG</sequence>
<dbReference type="EMBL" id="FNSN01000003">
    <property type="protein sequence ID" value="SEC26985.1"/>
    <property type="molecule type" value="Genomic_DNA"/>
</dbReference>
<accession>A0A1H4R513</accession>
<dbReference type="PANTHER" id="PTHR30346">
    <property type="entry name" value="TRANSCRIPTIONAL DUAL REGULATOR HCAR-RELATED"/>
    <property type="match status" value="1"/>
</dbReference>
<dbReference type="Gene3D" id="1.10.10.10">
    <property type="entry name" value="Winged helix-like DNA-binding domain superfamily/Winged helix DNA-binding domain"/>
    <property type="match status" value="1"/>
</dbReference>
<dbReference type="Pfam" id="PF03466">
    <property type="entry name" value="LysR_substrate"/>
    <property type="match status" value="1"/>
</dbReference>
<organism evidence="6 7">
    <name type="scientific">Arthrobacter woluwensis</name>
    <dbReference type="NCBI Taxonomy" id="156980"/>
    <lineage>
        <taxon>Bacteria</taxon>
        <taxon>Bacillati</taxon>
        <taxon>Actinomycetota</taxon>
        <taxon>Actinomycetes</taxon>
        <taxon>Micrococcales</taxon>
        <taxon>Micrococcaceae</taxon>
        <taxon>Arthrobacter</taxon>
    </lineage>
</organism>
<keyword evidence="3 6" id="KW-0238">DNA-binding</keyword>
<dbReference type="InterPro" id="IPR036388">
    <property type="entry name" value="WH-like_DNA-bd_sf"/>
</dbReference>
<gene>
    <name evidence="6" type="ORF">SAMN04489745_2464</name>
</gene>
<dbReference type="PROSITE" id="PS50931">
    <property type="entry name" value="HTH_LYSR"/>
    <property type="match status" value="1"/>
</dbReference>
<dbReference type="SUPFAM" id="SSF46785">
    <property type="entry name" value="Winged helix' DNA-binding domain"/>
    <property type="match status" value="1"/>
</dbReference>
<proteinExistence type="inferred from homology"/>
<dbReference type="GO" id="GO:0003700">
    <property type="term" value="F:DNA-binding transcription factor activity"/>
    <property type="evidence" value="ECO:0007669"/>
    <property type="project" value="InterPro"/>
</dbReference>
<evidence type="ECO:0000313" key="6">
    <source>
        <dbReference type="EMBL" id="SEC26985.1"/>
    </source>
</evidence>
<dbReference type="AlphaFoldDB" id="A0A1H4R513"/>
<dbReference type="InterPro" id="IPR005119">
    <property type="entry name" value="LysR_subst-bd"/>
</dbReference>
<evidence type="ECO:0000313" key="7">
    <source>
        <dbReference type="Proteomes" id="UP000182652"/>
    </source>
</evidence>
<dbReference type="GO" id="GO:0032993">
    <property type="term" value="C:protein-DNA complex"/>
    <property type="evidence" value="ECO:0007669"/>
    <property type="project" value="TreeGrafter"/>
</dbReference>
<dbReference type="InterPro" id="IPR036390">
    <property type="entry name" value="WH_DNA-bd_sf"/>
</dbReference>
<dbReference type="PRINTS" id="PR00039">
    <property type="entry name" value="HTHLYSR"/>
</dbReference>
<dbReference type="Pfam" id="PF00126">
    <property type="entry name" value="HTH_1"/>
    <property type="match status" value="1"/>
</dbReference>